<accession>A0AA39J0G9</accession>
<sequence>MPMTELIPTFSVFLAFLLCLANGEPRMTRMMSAAMIRKVILPPGHRCTHLSYTWLTGLDVIQVSIIAFYIMVTIFDLESPSQIQDVTDYTIFPGQLLLSAQPLVLGPGPDQYKKWKFVYKCYYGPATCKW</sequence>
<keyword evidence="2" id="KW-0732">Signal</keyword>
<feature type="transmembrane region" description="Helical" evidence="1">
    <location>
        <begin position="52"/>
        <end position="75"/>
    </location>
</feature>
<proteinExistence type="predicted"/>
<feature type="chain" id="PRO_5041262320" evidence="2">
    <location>
        <begin position="24"/>
        <end position="130"/>
    </location>
</feature>
<evidence type="ECO:0000313" key="4">
    <source>
        <dbReference type="Proteomes" id="UP001175226"/>
    </source>
</evidence>
<comment type="caution">
    <text evidence="3">The sequence shown here is derived from an EMBL/GenBank/DDBJ whole genome shotgun (WGS) entry which is preliminary data.</text>
</comment>
<dbReference type="AlphaFoldDB" id="A0AA39J0G9"/>
<reference evidence="3" key="1">
    <citation type="submission" date="2023-06" db="EMBL/GenBank/DDBJ databases">
        <authorList>
            <consortium name="Lawrence Berkeley National Laboratory"/>
            <person name="Ahrendt S."/>
            <person name="Sahu N."/>
            <person name="Indic B."/>
            <person name="Wong-Bajracharya J."/>
            <person name="Merenyi Z."/>
            <person name="Ke H.-M."/>
            <person name="Monk M."/>
            <person name="Kocsube S."/>
            <person name="Drula E."/>
            <person name="Lipzen A."/>
            <person name="Balint B."/>
            <person name="Henrissat B."/>
            <person name="Andreopoulos B."/>
            <person name="Martin F.M."/>
            <person name="Harder C.B."/>
            <person name="Rigling D."/>
            <person name="Ford K.L."/>
            <person name="Foster G.D."/>
            <person name="Pangilinan J."/>
            <person name="Papanicolaou A."/>
            <person name="Barry K."/>
            <person name="LaButti K."/>
            <person name="Viragh M."/>
            <person name="Koriabine M."/>
            <person name="Yan M."/>
            <person name="Riley R."/>
            <person name="Champramary S."/>
            <person name="Plett K.L."/>
            <person name="Tsai I.J."/>
            <person name="Slot J."/>
            <person name="Sipos G."/>
            <person name="Plett J."/>
            <person name="Nagy L.G."/>
            <person name="Grigoriev I.V."/>
        </authorList>
    </citation>
    <scope>NUCLEOTIDE SEQUENCE</scope>
    <source>
        <strain evidence="3">FPL87.14</strain>
    </source>
</reference>
<feature type="signal peptide" evidence="2">
    <location>
        <begin position="1"/>
        <end position="23"/>
    </location>
</feature>
<dbReference type="Proteomes" id="UP001175226">
    <property type="component" value="Unassembled WGS sequence"/>
</dbReference>
<name>A0AA39J0G9_9AGAR</name>
<organism evidence="3 4">
    <name type="scientific">Armillaria borealis</name>
    <dbReference type="NCBI Taxonomy" id="47425"/>
    <lineage>
        <taxon>Eukaryota</taxon>
        <taxon>Fungi</taxon>
        <taxon>Dikarya</taxon>
        <taxon>Basidiomycota</taxon>
        <taxon>Agaricomycotina</taxon>
        <taxon>Agaricomycetes</taxon>
        <taxon>Agaricomycetidae</taxon>
        <taxon>Agaricales</taxon>
        <taxon>Marasmiineae</taxon>
        <taxon>Physalacriaceae</taxon>
        <taxon>Armillaria</taxon>
    </lineage>
</organism>
<keyword evidence="1" id="KW-1133">Transmembrane helix</keyword>
<evidence type="ECO:0000256" key="1">
    <source>
        <dbReference type="SAM" id="Phobius"/>
    </source>
</evidence>
<keyword evidence="1" id="KW-0812">Transmembrane</keyword>
<keyword evidence="1" id="KW-0472">Membrane</keyword>
<keyword evidence="4" id="KW-1185">Reference proteome</keyword>
<evidence type="ECO:0000256" key="2">
    <source>
        <dbReference type="SAM" id="SignalP"/>
    </source>
</evidence>
<dbReference type="EMBL" id="JAUEPT010000098">
    <property type="protein sequence ID" value="KAK0432208.1"/>
    <property type="molecule type" value="Genomic_DNA"/>
</dbReference>
<evidence type="ECO:0000313" key="3">
    <source>
        <dbReference type="EMBL" id="KAK0432208.1"/>
    </source>
</evidence>
<gene>
    <name evidence="3" type="ORF">EV421DRAFT_1742476</name>
</gene>
<protein>
    <submittedName>
        <fullName evidence="3">Uncharacterized protein</fullName>
    </submittedName>
</protein>